<dbReference type="Proteomes" id="UP000694726">
    <property type="component" value="Unplaced"/>
</dbReference>
<proteinExistence type="predicted"/>
<accession>A0A8D0PGZ5</accession>
<evidence type="ECO:0000259" key="8">
    <source>
        <dbReference type="Pfam" id="PF00089"/>
    </source>
</evidence>
<dbReference type="SUPFAM" id="SSF50494">
    <property type="entry name" value="Trypsin-like serine proteases"/>
    <property type="match status" value="2"/>
</dbReference>
<dbReference type="GO" id="GO:0004252">
    <property type="term" value="F:serine-type endopeptidase activity"/>
    <property type="evidence" value="ECO:0007669"/>
    <property type="project" value="InterPro"/>
</dbReference>
<dbReference type="InterPro" id="IPR001254">
    <property type="entry name" value="Trypsin_dom"/>
</dbReference>
<protein>
    <recommendedName>
        <fullName evidence="8">Peptidase S1 domain-containing protein</fullName>
    </recommendedName>
</protein>
<name>A0A8D0PGZ5_PIG</name>
<evidence type="ECO:0000256" key="4">
    <source>
        <dbReference type="ARBA" id="ARBA00022825"/>
    </source>
</evidence>
<dbReference type="InterPro" id="IPR009003">
    <property type="entry name" value="Peptidase_S1_PA"/>
</dbReference>
<feature type="signal peptide" evidence="7">
    <location>
        <begin position="1"/>
        <end position="19"/>
    </location>
</feature>
<keyword evidence="4" id="KW-0720">Serine protease</keyword>
<evidence type="ECO:0000256" key="7">
    <source>
        <dbReference type="SAM" id="SignalP"/>
    </source>
</evidence>
<evidence type="ECO:0000313" key="9">
    <source>
        <dbReference type="Ensembl" id="ENSSSCP00015033776.1"/>
    </source>
</evidence>
<evidence type="ECO:0000256" key="3">
    <source>
        <dbReference type="ARBA" id="ARBA00022801"/>
    </source>
</evidence>
<feature type="chain" id="PRO_5034817074" description="Peptidase S1 domain-containing protein" evidence="7">
    <location>
        <begin position="20"/>
        <end position="117"/>
    </location>
</feature>
<dbReference type="InterPro" id="IPR043504">
    <property type="entry name" value="Peptidase_S1_PA_chymotrypsin"/>
</dbReference>
<reference evidence="9" key="1">
    <citation type="submission" date="2025-08" db="UniProtKB">
        <authorList>
            <consortium name="Ensembl"/>
        </authorList>
    </citation>
    <scope>IDENTIFICATION</scope>
</reference>
<dbReference type="GO" id="GO:0006508">
    <property type="term" value="P:proteolysis"/>
    <property type="evidence" value="ECO:0007669"/>
    <property type="project" value="UniProtKB-KW"/>
</dbReference>
<keyword evidence="5" id="KW-0865">Zymogen</keyword>
<dbReference type="PANTHER" id="PTHR24271:SF24">
    <property type="entry name" value="CHYMASE"/>
    <property type="match status" value="1"/>
</dbReference>
<keyword evidence="1" id="KW-0645">Protease</keyword>
<keyword evidence="3" id="KW-0378">Hydrolase</keyword>
<evidence type="ECO:0000256" key="2">
    <source>
        <dbReference type="ARBA" id="ARBA00022729"/>
    </source>
</evidence>
<evidence type="ECO:0000313" key="10">
    <source>
        <dbReference type="Proteomes" id="UP000694726"/>
    </source>
</evidence>
<feature type="domain" description="Peptidase S1" evidence="8">
    <location>
        <begin position="75"/>
        <end position="110"/>
    </location>
</feature>
<dbReference type="Ensembl" id="ENSSSCT00015083488.1">
    <property type="protein sequence ID" value="ENSSSCP00015033776.1"/>
    <property type="gene ID" value="ENSSSCG00015061356.1"/>
</dbReference>
<dbReference type="Pfam" id="PF00089">
    <property type="entry name" value="Trypsin"/>
    <property type="match status" value="2"/>
</dbReference>
<evidence type="ECO:0000256" key="5">
    <source>
        <dbReference type="ARBA" id="ARBA00023145"/>
    </source>
</evidence>
<dbReference type="AlphaFoldDB" id="A0A8D0PGZ5"/>
<dbReference type="Gene3D" id="2.40.10.10">
    <property type="entry name" value="Trypsin-like serine proteases"/>
    <property type="match status" value="2"/>
</dbReference>
<sequence>MCRLPLPLLLFLLCSRAKAGEGIIGGPKSKPHSRPCMAHLETVTPQDKLPARGGFLIRRGFVRTAAHCAGRGTPGPLVCNNVAQGIVSYGRKDGTPPRACTKVSSFLPWIKKIMKSL</sequence>
<feature type="domain" description="Peptidase S1" evidence="8">
    <location>
        <begin position="23"/>
        <end position="70"/>
    </location>
</feature>
<evidence type="ECO:0000256" key="6">
    <source>
        <dbReference type="ARBA" id="ARBA00023157"/>
    </source>
</evidence>
<evidence type="ECO:0000256" key="1">
    <source>
        <dbReference type="ARBA" id="ARBA00022670"/>
    </source>
</evidence>
<keyword evidence="2 7" id="KW-0732">Signal</keyword>
<organism evidence="9 10">
    <name type="scientific">Sus scrofa</name>
    <name type="common">Pig</name>
    <dbReference type="NCBI Taxonomy" id="9823"/>
    <lineage>
        <taxon>Eukaryota</taxon>
        <taxon>Metazoa</taxon>
        <taxon>Chordata</taxon>
        <taxon>Craniata</taxon>
        <taxon>Vertebrata</taxon>
        <taxon>Euteleostomi</taxon>
        <taxon>Mammalia</taxon>
        <taxon>Eutheria</taxon>
        <taxon>Laurasiatheria</taxon>
        <taxon>Artiodactyla</taxon>
        <taxon>Suina</taxon>
        <taxon>Suidae</taxon>
        <taxon>Sus</taxon>
    </lineage>
</organism>
<keyword evidence="6" id="KW-1015">Disulfide bond</keyword>
<dbReference type="PANTHER" id="PTHR24271">
    <property type="entry name" value="KALLIKREIN-RELATED"/>
    <property type="match status" value="1"/>
</dbReference>